<evidence type="ECO:0000256" key="6">
    <source>
        <dbReference type="ARBA" id="ARBA00023136"/>
    </source>
</evidence>
<dbReference type="SUPFAM" id="SSF161098">
    <property type="entry name" value="MetI-like"/>
    <property type="match status" value="1"/>
</dbReference>
<dbReference type="PANTHER" id="PTHR43163">
    <property type="entry name" value="DIPEPTIDE TRANSPORT SYSTEM PERMEASE PROTEIN DPPB-RELATED"/>
    <property type="match status" value="1"/>
</dbReference>
<evidence type="ECO:0000256" key="5">
    <source>
        <dbReference type="ARBA" id="ARBA00022989"/>
    </source>
</evidence>
<dbReference type="PROSITE" id="PS50928">
    <property type="entry name" value="ABC_TM1"/>
    <property type="match status" value="1"/>
</dbReference>
<dbReference type="Proteomes" id="UP000664578">
    <property type="component" value="Unassembled WGS sequence"/>
</dbReference>
<dbReference type="InterPro" id="IPR035906">
    <property type="entry name" value="MetI-like_sf"/>
</dbReference>
<keyword evidence="3" id="KW-1003">Cell membrane</keyword>
<feature type="transmembrane region" description="Helical" evidence="7">
    <location>
        <begin position="9"/>
        <end position="29"/>
    </location>
</feature>
<dbReference type="CDD" id="cd06261">
    <property type="entry name" value="TM_PBP2"/>
    <property type="match status" value="1"/>
</dbReference>
<feature type="transmembrane region" description="Helical" evidence="7">
    <location>
        <begin position="237"/>
        <end position="257"/>
    </location>
</feature>
<dbReference type="GeneID" id="93681939"/>
<dbReference type="InterPro" id="IPR000515">
    <property type="entry name" value="MetI-like"/>
</dbReference>
<gene>
    <name evidence="9" type="ORF">JF537_17015</name>
</gene>
<sequence length="310" mass="34431">MGVYVVKRLLLIIPLLFIISFLTFVLINLSPEDPAKLVLQAQDVPVITDELIAQTRQELGLNNPFIVQYINWLASCLQLDFGDSYVKHETVWMLLGPAFFNTLKLTLVSSMVIIVSSIMLGTVCALTEGRLLDRFIRGTFFFLSALPAYLIGIVMIWYFSVTLDLFPTSGLESYQSYILPVSVIAFTHIGLYFRTVRSAMLANLNEDYVLYARASGLSEKKIIATVLKNSLQVSISIFCMSIPLILGGTVVIENVFAWPGLGSLSIKSILSRDFPVIQAYVLIIAVAFVVFNTISDIVNTALNPKLRIGE</sequence>
<comment type="similarity">
    <text evidence="7">Belongs to the binding-protein-dependent transport system permease family.</text>
</comment>
<organism evidence="9 10">
    <name type="scientific">Priestia flexa</name>
    <dbReference type="NCBI Taxonomy" id="86664"/>
    <lineage>
        <taxon>Bacteria</taxon>
        <taxon>Bacillati</taxon>
        <taxon>Bacillota</taxon>
        <taxon>Bacilli</taxon>
        <taxon>Bacillales</taxon>
        <taxon>Bacillaceae</taxon>
        <taxon>Priestia</taxon>
    </lineage>
</organism>
<evidence type="ECO:0000256" key="7">
    <source>
        <dbReference type="RuleBase" id="RU363032"/>
    </source>
</evidence>
<comment type="caution">
    <text evidence="9">The sequence shown here is derived from an EMBL/GenBank/DDBJ whole genome shotgun (WGS) entry which is preliminary data.</text>
</comment>
<evidence type="ECO:0000313" key="9">
    <source>
        <dbReference type="EMBL" id="MBN8253275.1"/>
    </source>
</evidence>
<evidence type="ECO:0000313" key="10">
    <source>
        <dbReference type="Proteomes" id="UP000664578"/>
    </source>
</evidence>
<accession>A0A8I1MHJ5</accession>
<keyword evidence="6 7" id="KW-0472">Membrane</keyword>
<feature type="transmembrane region" description="Helical" evidence="7">
    <location>
        <begin position="105"/>
        <end position="127"/>
    </location>
</feature>
<protein>
    <submittedName>
        <fullName evidence="9">ABC transporter permease</fullName>
    </submittedName>
</protein>
<dbReference type="Gene3D" id="1.10.3720.10">
    <property type="entry name" value="MetI-like"/>
    <property type="match status" value="1"/>
</dbReference>
<feature type="domain" description="ABC transmembrane type-1" evidence="8">
    <location>
        <begin position="99"/>
        <end position="295"/>
    </location>
</feature>
<proteinExistence type="inferred from homology"/>
<dbReference type="InterPro" id="IPR045621">
    <property type="entry name" value="BPD_transp_1_N"/>
</dbReference>
<dbReference type="GO" id="GO:0005886">
    <property type="term" value="C:plasma membrane"/>
    <property type="evidence" value="ECO:0007669"/>
    <property type="project" value="UniProtKB-SubCell"/>
</dbReference>
<dbReference type="Pfam" id="PF19300">
    <property type="entry name" value="BPD_transp_1_N"/>
    <property type="match status" value="1"/>
</dbReference>
<dbReference type="NCBIfam" id="NF045469">
    <property type="entry name" value="Opp1B"/>
    <property type="match status" value="1"/>
</dbReference>
<dbReference type="PANTHER" id="PTHR43163:SF6">
    <property type="entry name" value="DIPEPTIDE TRANSPORT SYSTEM PERMEASE PROTEIN DPPB-RELATED"/>
    <property type="match status" value="1"/>
</dbReference>
<keyword evidence="4 7" id="KW-0812">Transmembrane</keyword>
<evidence type="ECO:0000256" key="3">
    <source>
        <dbReference type="ARBA" id="ARBA00022475"/>
    </source>
</evidence>
<dbReference type="Pfam" id="PF00528">
    <property type="entry name" value="BPD_transp_1"/>
    <property type="match status" value="1"/>
</dbReference>
<evidence type="ECO:0000256" key="2">
    <source>
        <dbReference type="ARBA" id="ARBA00022448"/>
    </source>
</evidence>
<evidence type="ECO:0000256" key="4">
    <source>
        <dbReference type="ARBA" id="ARBA00022692"/>
    </source>
</evidence>
<name>A0A8I1MHJ5_9BACI</name>
<dbReference type="EMBL" id="JAEMWV010000009">
    <property type="protein sequence ID" value="MBN8253275.1"/>
    <property type="molecule type" value="Genomic_DNA"/>
</dbReference>
<reference evidence="9" key="1">
    <citation type="submission" date="2020-12" db="EMBL/GenBank/DDBJ databases">
        <title>PHA producing bacteria isolated from mangrove.</title>
        <authorList>
            <person name="Zheng W."/>
            <person name="Yu S."/>
            <person name="Huang Y."/>
        </authorList>
    </citation>
    <scope>NUCLEOTIDE SEQUENCE</scope>
    <source>
        <strain evidence="9">GN22-4</strain>
    </source>
</reference>
<evidence type="ECO:0000256" key="1">
    <source>
        <dbReference type="ARBA" id="ARBA00004651"/>
    </source>
</evidence>
<feature type="transmembrane region" description="Helical" evidence="7">
    <location>
        <begin position="277"/>
        <end position="298"/>
    </location>
</feature>
<dbReference type="GO" id="GO:0055085">
    <property type="term" value="P:transmembrane transport"/>
    <property type="evidence" value="ECO:0007669"/>
    <property type="project" value="InterPro"/>
</dbReference>
<keyword evidence="5 7" id="KW-1133">Transmembrane helix</keyword>
<dbReference type="RefSeq" id="WP_206782986.1">
    <property type="nucleotide sequence ID" value="NZ_CM125968.1"/>
</dbReference>
<comment type="subcellular location">
    <subcellularLocation>
        <location evidence="1 7">Cell membrane</location>
        <topology evidence="1 7">Multi-pass membrane protein</topology>
    </subcellularLocation>
</comment>
<dbReference type="AlphaFoldDB" id="A0A8I1MHJ5"/>
<dbReference type="InterPro" id="IPR050036">
    <property type="entry name" value="CntB"/>
</dbReference>
<feature type="transmembrane region" description="Helical" evidence="7">
    <location>
        <begin position="139"/>
        <end position="159"/>
    </location>
</feature>
<feature type="transmembrane region" description="Helical" evidence="7">
    <location>
        <begin position="174"/>
        <end position="193"/>
    </location>
</feature>
<keyword evidence="2 7" id="KW-0813">Transport</keyword>
<evidence type="ECO:0000259" key="8">
    <source>
        <dbReference type="PROSITE" id="PS50928"/>
    </source>
</evidence>